<reference evidence="4" key="1">
    <citation type="submission" date="2016-10" db="EMBL/GenBank/DDBJ databases">
        <authorList>
            <person name="Wibberg D."/>
        </authorList>
    </citation>
    <scope>NUCLEOTIDE SEQUENCE [LARGE SCALE GENOMIC DNA]</scope>
</reference>
<reference evidence="3 5" key="3">
    <citation type="submission" date="2016-10" db="EMBL/GenBank/DDBJ databases">
        <authorList>
            <person name="Varghese N."/>
            <person name="Submissions S."/>
        </authorList>
    </citation>
    <scope>NUCLEOTIDE SEQUENCE [LARGE SCALE GENOMIC DNA]</scope>
    <source>
        <strain evidence="3 5">CGMCC 1.7071</strain>
    </source>
</reference>
<dbReference type="Proteomes" id="UP000198939">
    <property type="component" value="Unassembled WGS sequence"/>
</dbReference>
<dbReference type="Gene3D" id="3.30.830.10">
    <property type="entry name" value="Metalloenzyme, LuxS/M16 peptidase-like"/>
    <property type="match status" value="1"/>
</dbReference>
<evidence type="ECO:0000313" key="4">
    <source>
        <dbReference type="Proteomes" id="UP000183063"/>
    </source>
</evidence>
<dbReference type="Pfam" id="PF00675">
    <property type="entry name" value="Peptidase_M16"/>
    <property type="match status" value="1"/>
</dbReference>
<dbReference type="InterPro" id="IPR011249">
    <property type="entry name" value="Metalloenz_LuxS/M16"/>
</dbReference>
<organism evidence="2 4">
    <name type="scientific">Rhizobium tibeticum</name>
    <dbReference type="NCBI Taxonomy" id="501024"/>
    <lineage>
        <taxon>Bacteria</taxon>
        <taxon>Pseudomonadati</taxon>
        <taxon>Pseudomonadota</taxon>
        <taxon>Alphaproteobacteria</taxon>
        <taxon>Hyphomicrobiales</taxon>
        <taxon>Rhizobiaceae</taxon>
        <taxon>Rhizobium/Agrobacterium group</taxon>
        <taxon>Rhizobium</taxon>
    </lineage>
</organism>
<gene>
    <name evidence="2" type="ORF">RTCCBAU85039_6530</name>
    <name evidence="3" type="ORF">SAMN05216228_106017</name>
</gene>
<evidence type="ECO:0000313" key="5">
    <source>
        <dbReference type="Proteomes" id="UP000198939"/>
    </source>
</evidence>
<proteinExistence type="predicted"/>
<dbReference type="EMBL" id="FNXB01000078">
    <property type="protein sequence ID" value="SEI21035.1"/>
    <property type="molecule type" value="Genomic_DNA"/>
</dbReference>
<dbReference type="STRING" id="501024.RTCCBAU85039_6530"/>
<dbReference type="AlphaFoldDB" id="A0A1H8WBG6"/>
<dbReference type="InterPro" id="IPR011765">
    <property type="entry name" value="Pept_M16_N"/>
</dbReference>
<evidence type="ECO:0000313" key="3">
    <source>
        <dbReference type="EMBL" id="SEP24976.1"/>
    </source>
</evidence>
<evidence type="ECO:0000259" key="1">
    <source>
        <dbReference type="Pfam" id="PF00675"/>
    </source>
</evidence>
<accession>A0A1H8WBG6</accession>
<feature type="domain" description="Peptidase M16 N-terminal" evidence="1">
    <location>
        <begin position="27"/>
        <end position="95"/>
    </location>
</feature>
<reference evidence="2" key="2">
    <citation type="submission" date="2016-10" db="EMBL/GenBank/DDBJ databases">
        <authorList>
            <person name="de Groot N.N."/>
        </authorList>
    </citation>
    <scope>NUCLEOTIDE SEQUENCE [LARGE SCALE GENOMIC DNA]</scope>
    <source>
        <strain evidence="2">CCBAU85039</strain>
    </source>
</reference>
<dbReference type="GO" id="GO:0046872">
    <property type="term" value="F:metal ion binding"/>
    <property type="evidence" value="ECO:0007669"/>
    <property type="project" value="InterPro"/>
</dbReference>
<dbReference type="Proteomes" id="UP000183063">
    <property type="component" value="Unassembled WGS sequence"/>
</dbReference>
<evidence type="ECO:0000313" key="2">
    <source>
        <dbReference type="EMBL" id="SEI21035.1"/>
    </source>
</evidence>
<sequence>MTEARNDVVLPRQLWPILICILDFQRVARENLNIMMEFEADRMTNLLLEESDIAPERDVVLEERRMHVETNPSVQLLEAMEASLFVHHPYGIPTIGWGARDRDAQSR</sequence>
<dbReference type="EMBL" id="FOCV01000060">
    <property type="protein sequence ID" value="SEP24976.1"/>
    <property type="molecule type" value="Genomic_DNA"/>
</dbReference>
<protein>
    <recommendedName>
        <fullName evidence="1">Peptidase M16 N-terminal domain-containing protein</fullName>
    </recommendedName>
</protein>
<name>A0A1H8WBG6_9HYPH</name>
<dbReference type="SUPFAM" id="SSF63411">
    <property type="entry name" value="LuxS/MPP-like metallohydrolase"/>
    <property type="match status" value="1"/>
</dbReference>
<keyword evidence="5" id="KW-1185">Reference proteome</keyword>